<dbReference type="STRING" id="299467.A0A443SDW9"/>
<dbReference type="Pfam" id="PF16543">
    <property type="entry name" value="DFRP_C"/>
    <property type="match status" value="1"/>
</dbReference>
<dbReference type="OrthoDB" id="277175at2759"/>
<dbReference type="InterPro" id="IPR032378">
    <property type="entry name" value="ZC3H15/TMA46_C"/>
</dbReference>
<evidence type="ECO:0000259" key="2">
    <source>
        <dbReference type="PROSITE" id="PS50908"/>
    </source>
</evidence>
<dbReference type="VEuPathDB" id="VectorBase:LDEU006327"/>
<dbReference type="EMBL" id="NCKV01003447">
    <property type="protein sequence ID" value="RWS25714.1"/>
    <property type="molecule type" value="Genomic_DNA"/>
</dbReference>
<gene>
    <name evidence="3" type="ORF">B4U80_05501</name>
</gene>
<feature type="domain" description="RWD" evidence="2">
    <location>
        <begin position="10"/>
        <end position="118"/>
    </location>
</feature>
<dbReference type="Gene3D" id="3.10.110.10">
    <property type="entry name" value="Ubiquitin Conjugating Enzyme"/>
    <property type="match status" value="1"/>
</dbReference>
<dbReference type="InterPro" id="IPR016135">
    <property type="entry name" value="UBQ-conjugating_enzyme/RWD"/>
</dbReference>
<organism evidence="3 4">
    <name type="scientific">Leptotrombidium deliense</name>
    <dbReference type="NCBI Taxonomy" id="299467"/>
    <lineage>
        <taxon>Eukaryota</taxon>
        <taxon>Metazoa</taxon>
        <taxon>Ecdysozoa</taxon>
        <taxon>Arthropoda</taxon>
        <taxon>Chelicerata</taxon>
        <taxon>Arachnida</taxon>
        <taxon>Acari</taxon>
        <taxon>Acariformes</taxon>
        <taxon>Trombidiformes</taxon>
        <taxon>Prostigmata</taxon>
        <taxon>Anystina</taxon>
        <taxon>Parasitengona</taxon>
        <taxon>Trombiculoidea</taxon>
        <taxon>Trombiculidae</taxon>
        <taxon>Leptotrombidium</taxon>
    </lineage>
</organism>
<dbReference type="InterPro" id="IPR040213">
    <property type="entry name" value="GIR2-like"/>
</dbReference>
<dbReference type="Pfam" id="PF05773">
    <property type="entry name" value="RWD"/>
    <property type="match status" value="1"/>
</dbReference>
<evidence type="ECO:0000313" key="3">
    <source>
        <dbReference type="EMBL" id="RWS25714.1"/>
    </source>
</evidence>
<keyword evidence="4" id="KW-1185">Reference proteome</keyword>
<comment type="caution">
    <text evidence="3">The sequence shown here is derived from an EMBL/GenBank/DDBJ whole genome shotgun (WGS) entry which is preliminary data.</text>
</comment>
<name>A0A443SDW9_9ACAR</name>
<keyword evidence="1" id="KW-0175">Coiled coil</keyword>
<dbReference type="AlphaFoldDB" id="A0A443SDW9"/>
<dbReference type="Proteomes" id="UP000288716">
    <property type="component" value="Unassembled WGS sequence"/>
</dbReference>
<reference evidence="3 4" key="1">
    <citation type="journal article" date="2018" name="Gigascience">
        <title>Genomes of trombidid mites reveal novel predicted allergens and laterally-transferred genes associated with secondary metabolism.</title>
        <authorList>
            <person name="Dong X."/>
            <person name="Chaisiri K."/>
            <person name="Xia D."/>
            <person name="Armstrong S.D."/>
            <person name="Fang Y."/>
            <person name="Donnelly M.J."/>
            <person name="Kadowaki T."/>
            <person name="McGarry J.W."/>
            <person name="Darby A.C."/>
            <person name="Makepeace B.L."/>
        </authorList>
    </citation>
    <scope>NUCLEOTIDE SEQUENCE [LARGE SCALE GENOMIC DNA]</scope>
    <source>
        <strain evidence="3">UoL-UT</strain>
    </source>
</reference>
<feature type="coiled-coil region" evidence="1">
    <location>
        <begin position="116"/>
        <end position="143"/>
    </location>
</feature>
<dbReference type="InterPro" id="IPR006575">
    <property type="entry name" value="RWD_dom"/>
</dbReference>
<dbReference type="PROSITE" id="PS50908">
    <property type="entry name" value="RWD"/>
    <property type="match status" value="1"/>
</dbReference>
<evidence type="ECO:0000256" key="1">
    <source>
        <dbReference type="SAM" id="Coils"/>
    </source>
</evidence>
<dbReference type="SUPFAM" id="SSF54495">
    <property type="entry name" value="UBC-like"/>
    <property type="match status" value="1"/>
</dbReference>
<protein>
    <recommendedName>
        <fullName evidence="2">RWD domain-containing protein</fullName>
    </recommendedName>
</protein>
<proteinExistence type="predicted"/>
<accession>A0A443SDW9</accession>
<evidence type="ECO:0000313" key="4">
    <source>
        <dbReference type="Proteomes" id="UP000288716"/>
    </source>
</evidence>
<dbReference type="SMART" id="SM00591">
    <property type="entry name" value="RWD"/>
    <property type="match status" value="1"/>
</dbReference>
<sequence length="235" mass="27458">MTAFFEEQSNELEAVEAIFCNEITVIVAQKKKKVKLLLLICFVKQVHWPAGELQLTFTYPDKYPEEIPDIQITLDSDLCDESDEEELFSMLKNEANNNLGMVMILTLVSCATEWLNTRSEEIKERTKNEIERKIREQEEAEFKRFEGTRVTVETFLRWKKEFEHETTLLESKQITDVCNKRLTGKELFEKDHTLNESDLSFLNEEGDDLEIEAVTVDESLFQDLDDLDINELSDN</sequence>
<dbReference type="PANTHER" id="PTHR12292">
    <property type="entry name" value="RWD DOMAIN-CONTAINING PROTEIN"/>
    <property type="match status" value="1"/>
</dbReference>